<dbReference type="SMART" id="SM00862">
    <property type="entry name" value="Trans_reg_C"/>
    <property type="match status" value="1"/>
</dbReference>
<evidence type="ECO:0000256" key="2">
    <source>
        <dbReference type="ARBA" id="ARBA00023125"/>
    </source>
</evidence>
<keyword evidence="6" id="KW-1185">Reference proteome</keyword>
<comment type="caution">
    <text evidence="5">The sequence shown here is derived from an EMBL/GenBank/DDBJ whole genome shotgun (WGS) entry which is preliminary data.</text>
</comment>
<dbReference type="InterPro" id="IPR029016">
    <property type="entry name" value="GAF-like_dom_sf"/>
</dbReference>
<dbReference type="RefSeq" id="WP_201958812.1">
    <property type="nucleotide sequence ID" value="NZ_JAERRJ010000035.1"/>
</dbReference>
<name>A0ABS1MI39_9NOCA</name>
<evidence type="ECO:0000256" key="1">
    <source>
        <dbReference type="ARBA" id="ARBA00023015"/>
    </source>
</evidence>
<dbReference type="InterPro" id="IPR001867">
    <property type="entry name" value="OmpR/PhoB-type_DNA-bd"/>
</dbReference>
<organism evidence="5 6">
    <name type="scientific">Nocardia acididurans</name>
    <dbReference type="NCBI Taxonomy" id="2802282"/>
    <lineage>
        <taxon>Bacteria</taxon>
        <taxon>Bacillati</taxon>
        <taxon>Actinomycetota</taxon>
        <taxon>Actinomycetes</taxon>
        <taxon>Mycobacteriales</taxon>
        <taxon>Nocardiaceae</taxon>
        <taxon>Nocardia</taxon>
    </lineage>
</organism>
<protein>
    <submittedName>
        <fullName evidence="5">Transcriptional regulator</fullName>
    </submittedName>
</protein>
<feature type="domain" description="OmpR/PhoB-type" evidence="4">
    <location>
        <begin position="234"/>
        <end position="299"/>
    </location>
</feature>
<sequence length="404" mass="43999">MAHDTLSQRRAVLEDEWARWVSRSSSGTRHGAPPAVRDEVADSWLRSARTVDPRQECAPDSGDVSARWAESPLREPVTALATQIRDIAEDAGFIGAVTDETGTILWSCGGQVMRRRAERVNFAPGGRWDEAHMGTNALSLALATGNASTVFSAEHLVAALHGWVCYCAPIRDADGRELGVLDLSSTWDRSHPLGLSMVRSLVCAIESRMHGAASSGQVAPRLSCLGAARLTRHGEPVRLRRRHLEILTLLALQPQGLTPERLQYAIYGERPVTTSTLKADVSQLRKATGGEIGNRVYRLLSPLSCDATEVLSALRSGDVATAVRLYRGPLLPDSETPGIVEWRHHLEVAVRTAVLSSADPELALQYGMRAPDDLEIHEHALRLLSATDPRRGVASARVHTALRR</sequence>
<keyword evidence="3" id="KW-0804">Transcription</keyword>
<reference evidence="5 6" key="1">
    <citation type="submission" date="2021-01" db="EMBL/GenBank/DDBJ databases">
        <title>WGS of actinomycetes isolated from Thailand.</title>
        <authorList>
            <person name="Thawai C."/>
        </authorList>
    </citation>
    <scope>NUCLEOTIDE SEQUENCE [LARGE SCALE GENOMIC DNA]</scope>
    <source>
        <strain evidence="5 6">LPG 2</strain>
    </source>
</reference>
<dbReference type="Gene3D" id="3.30.450.40">
    <property type="match status" value="1"/>
</dbReference>
<dbReference type="Gene3D" id="1.10.10.10">
    <property type="entry name" value="Winged helix-like DNA-binding domain superfamily/Winged helix DNA-binding domain"/>
    <property type="match status" value="1"/>
</dbReference>
<keyword evidence="1" id="KW-0805">Transcription regulation</keyword>
<evidence type="ECO:0000313" key="5">
    <source>
        <dbReference type="EMBL" id="MBL1080322.1"/>
    </source>
</evidence>
<keyword evidence="2" id="KW-0238">DNA-binding</keyword>
<gene>
    <name evidence="5" type="ORF">JK358_38595</name>
</gene>
<proteinExistence type="predicted"/>
<evidence type="ECO:0000256" key="3">
    <source>
        <dbReference type="ARBA" id="ARBA00023163"/>
    </source>
</evidence>
<dbReference type="EMBL" id="JAERRJ010000035">
    <property type="protein sequence ID" value="MBL1080322.1"/>
    <property type="molecule type" value="Genomic_DNA"/>
</dbReference>
<evidence type="ECO:0000313" key="6">
    <source>
        <dbReference type="Proteomes" id="UP000602198"/>
    </source>
</evidence>
<dbReference type="Proteomes" id="UP000602198">
    <property type="component" value="Unassembled WGS sequence"/>
</dbReference>
<dbReference type="InterPro" id="IPR036388">
    <property type="entry name" value="WH-like_DNA-bd_sf"/>
</dbReference>
<evidence type="ECO:0000259" key="4">
    <source>
        <dbReference type="SMART" id="SM00862"/>
    </source>
</evidence>
<accession>A0ABS1MI39</accession>